<accession>A0ABR3JIU9</accession>
<name>A0ABR3JIU9_9AGAR</name>
<organism evidence="3 4">
    <name type="scientific">Hohenbuehelia grisea</name>
    <dbReference type="NCBI Taxonomy" id="104357"/>
    <lineage>
        <taxon>Eukaryota</taxon>
        <taxon>Fungi</taxon>
        <taxon>Dikarya</taxon>
        <taxon>Basidiomycota</taxon>
        <taxon>Agaricomycotina</taxon>
        <taxon>Agaricomycetes</taxon>
        <taxon>Agaricomycetidae</taxon>
        <taxon>Agaricales</taxon>
        <taxon>Pleurotineae</taxon>
        <taxon>Pleurotaceae</taxon>
        <taxon>Hohenbuehelia</taxon>
    </lineage>
</organism>
<dbReference type="InterPro" id="IPR036770">
    <property type="entry name" value="Ankyrin_rpt-contain_sf"/>
</dbReference>
<reference evidence="4" key="1">
    <citation type="submission" date="2024-06" db="EMBL/GenBank/DDBJ databases">
        <title>Multi-omics analyses provide insights into the biosynthesis of the anticancer antibiotic pleurotin in Hohenbuehelia grisea.</title>
        <authorList>
            <person name="Weaver J.A."/>
            <person name="Alberti F."/>
        </authorList>
    </citation>
    <scope>NUCLEOTIDE SEQUENCE [LARGE SCALE GENOMIC DNA]</scope>
    <source>
        <strain evidence="4">T-177</strain>
    </source>
</reference>
<keyword evidence="1" id="KW-0677">Repeat</keyword>
<evidence type="ECO:0000313" key="3">
    <source>
        <dbReference type="EMBL" id="KAL0955685.1"/>
    </source>
</evidence>
<comment type="caution">
    <text evidence="3">The sequence shown here is derived from an EMBL/GenBank/DDBJ whole genome shotgun (WGS) entry which is preliminary data.</text>
</comment>
<dbReference type="InterPro" id="IPR002110">
    <property type="entry name" value="Ankyrin_rpt"/>
</dbReference>
<dbReference type="PANTHER" id="PTHR24198">
    <property type="entry name" value="ANKYRIN REPEAT AND PROTEIN KINASE DOMAIN-CONTAINING PROTEIN"/>
    <property type="match status" value="1"/>
</dbReference>
<dbReference type="EMBL" id="JASNQZ010000006">
    <property type="protein sequence ID" value="KAL0955685.1"/>
    <property type="molecule type" value="Genomic_DNA"/>
</dbReference>
<evidence type="ECO:0000313" key="4">
    <source>
        <dbReference type="Proteomes" id="UP001556367"/>
    </source>
</evidence>
<protein>
    <recommendedName>
        <fullName evidence="5">Ankyrin</fullName>
    </recommendedName>
</protein>
<keyword evidence="4" id="KW-1185">Reference proteome</keyword>
<dbReference type="Gene3D" id="1.25.40.20">
    <property type="entry name" value="Ankyrin repeat-containing domain"/>
    <property type="match status" value="1"/>
</dbReference>
<evidence type="ECO:0000256" key="1">
    <source>
        <dbReference type="ARBA" id="ARBA00022737"/>
    </source>
</evidence>
<gene>
    <name evidence="3" type="ORF">HGRIS_001909</name>
</gene>
<dbReference type="SMART" id="SM00248">
    <property type="entry name" value="ANK"/>
    <property type="match status" value="2"/>
</dbReference>
<dbReference type="Proteomes" id="UP001556367">
    <property type="component" value="Unassembled WGS sequence"/>
</dbReference>
<dbReference type="PANTHER" id="PTHR24198:SF165">
    <property type="entry name" value="ANKYRIN REPEAT-CONTAINING PROTEIN-RELATED"/>
    <property type="match status" value="1"/>
</dbReference>
<proteinExistence type="predicted"/>
<dbReference type="SUPFAM" id="SSF48403">
    <property type="entry name" value="Ankyrin repeat"/>
    <property type="match status" value="1"/>
</dbReference>
<dbReference type="Pfam" id="PF12796">
    <property type="entry name" value="Ank_2"/>
    <property type="match status" value="1"/>
</dbReference>
<sequence length="190" mass="20235">MATPTTDDQEELLLSCRYGELDDVKEFVTKFGAEALADVRDANGNCVLHMACGNGHLDLLNYLLPLVPATLLAARNEAQSTPLHWAAVNAHLDIAQVLVKFSGGPGVDLIDIKNAAGRTPLGEAELAGWDEGATWLVQMMKLDSENNNAENETDPVEGEDTLDATAVQDMEVEIEDADGGVAKMTISGGQ</sequence>
<evidence type="ECO:0008006" key="5">
    <source>
        <dbReference type="Google" id="ProtNLM"/>
    </source>
</evidence>
<evidence type="ECO:0000256" key="2">
    <source>
        <dbReference type="ARBA" id="ARBA00023043"/>
    </source>
</evidence>
<keyword evidence="2" id="KW-0040">ANK repeat</keyword>